<dbReference type="OrthoDB" id="188277at2157"/>
<dbReference type="RefSeq" id="WP_120102635.1">
    <property type="nucleotide sequence ID" value="NZ_QKNY01000009.1"/>
</dbReference>
<accession>A0A3A6QBI2</accession>
<evidence type="ECO:0000313" key="3">
    <source>
        <dbReference type="Proteomes" id="UP000276588"/>
    </source>
</evidence>
<sequence>MNRTTLLAVGAGLLVLVAGLPAAAAAAPADAPIDAQTPDDRSVGPSDGLPGPVPDFVSDIHSTITSFLNGDIDSLGESLRGLLSDRGPADAGNSTDA</sequence>
<feature type="region of interest" description="Disordered" evidence="1">
    <location>
        <begin position="27"/>
        <end position="55"/>
    </location>
</feature>
<reference evidence="2 3" key="1">
    <citation type="submission" date="2018-06" db="EMBL/GenBank/DDBJ databases">
        <title>Halonotius sp. F13-13 a new haloarchaeeon isolated from a solar saltern from Isla Cristina, Huelva, Spain.</title>
        <authorList>
            <person name="Duran-Viseras A."/>
            <person name="Sanchez-Porro C."/>
            <person name="Ventosa A."/>
        </authorList>
    </citation>
    <scope>NUCLEOTIDE SEQUENCE [LARGE SCALE GENOMIC DNA]</scope>
    <source>
        <strain evidence="2 3">F13-13</strain>
    </source>
</reference>
<comment type="caution">
    <text evidence="2">The sequence shown here is derived from an EMBL/GenBank/DDBJ whole genome shotgun (WGS) entry which is preliminary data.</text>
</comment>
<dbReference type="AlphaFoldDB" id="A0A3A6QBI2"/>
<gene>
    <name evidence="2" type="ORF">DM826_06745</name>
</gene>
<evidence type="ECO:0000256" key="1">
    <source>
        <dbReference type="SAM" id="MobiDB-lite"/>
    </source>
</evidence>
<protein>
    <submittedName>
        <fullName evidence="2">Uncharacterized protein</fullName>
    </submittedName>
</protein>
<keyword evidence="3" id="KW-1185">Reference proteome</keyword>
<name>A0A3A6QBI2_9EURY</name>
<organism evidence="2 3">
    <name type="scientific">Halonotius aquaticus</name>
    <dbReference type="NCBI Taxonomy" id="2216978"/>
    <lineage>
        <taxon>Archaea</taxon>
        <taxon>Methanobacteriati</taxon>
        <taxon>Methanobacteriota</taxon>
        <taxon>Stenosarchaea group</taxon>
        <taxon>Halobacteria</taxon>
        <taxon>Halobacteriales</taxon>
        <taxon>Haloferacaceae</taxon>
        <taxon>Halonotius</taxon>
    </lineage>
</organism>
<proteinExistence type="predicted"/>
<dbReference type="EMBL" id="QKNY01000009">
    <property type="protein sequence ID" value="RJX43298.1"/>
    <property type="molecule type" value="Genomic_DNA"/>
</dbReference>
<evidence type="ECO:0000313" key="2">
    <source>
        <dbReference type="EMBL" id="RJX43298.1"/>
    </source>
</evidence>
<dbReference type="Proteomes" id="UP000276588">
    <property type="component" value="Unassembled WGS sequence"/>
</dbReference>